<reference evidence="9" key="1">
    <citation type="submission" date="2019-06" db="EMBL/GenBank/DDBJ databases">
        <authorList>
            <person name="Murdoch R.W."/>
            <person name="Fathepure B."/>
        </authorList>
    </citation>
    <scope>NUCLEOTIDE SEQUENCE</scope>
</reference>
<dbReference type="PANTHER" id="PTHR30367:SF12">
    <property type="entry name" value="P-HYDROXYBENZOIC ACID EFFLUX PUMP SUBUNIT AAEA"/>
    <property type="match status" value="1"/>
</dbReference>
<evidence type="ECO:0000256" key="5">
    <source>
        <dbReference type="SAM" id="Coils"/>
    </source>
</evidence>
<dbReference type="InterPro" id="IPR058634">
    <property type="entry name" value="AaeA-lik-b-barrel"/>
</dbReference>
<evidence type="ECO:0000256" key="2">
    <source>
        <dbReference type="ARBA" id="ARBA00022692"/>
    </source>
</evidence>
<keyword evidence="2" id="KW-0812">Transmembrane</keyword>
<dbReference type="Pfam" id="PF25963">
    <property type="entry name" value="Beta-barrel_AAEA"/>
    <property type="match status" value="1"/>
</dbReference>
<dbReference type="Gene3D" id="2.40.50.100">
    <property type="match status" value="1"/>
</dbReference>
<proteinExistence type="predicted"/>
<feature type="domain" description="p-hydroxybenzoic acid efflux pump subunit AaeA-like beta-barrel" evidence="8">
    <location>
        <begin position="186"/>
        <end position="282"/>
    </location>
</feature>
<dbReference type="InterPro" id="IPR050393">
    <property type="entry name" value="MFP_Efflux_Pump"/>
</dbReference>
<dbReference type="GO" id="GO:0016020">
    <property type="term" value="C:membrane"/>
    <property type="evidence" value="ECO:0007669"/>
    <property type="project" value="InterPro"/>
</dbReference>
<dbReference type="Pfam" id="PF25876">
    <property type="entry name" value="HH_MFP_RND"/>
    <property type="match status" value="1"/>
</dbReference>
<dbReference type="GO" id="GO:0022857">
    <property type="term" value="F:transmembrane transporter activity"/>
    <property type="evidence" value="ECO:0007669"/>
    <property type="project" value="InterPro"/>
</dbReference>
<dbReference type="SUPFAM" id="SSF111369">
    <property type="entry name" value="HlyD-like secretion proteins"/>
    <property type="match status" value="1"/>
</dbReference>
<feature type="domain" description="Multidrug resistance protein MdtA-like alpha-helical hairpin" evidence="6">
    <location>
        <begin position="84"/>
        <end position="150"/>
    </location>
</feature>
<accession>A0A5B8R992</accession>
<evidence type="ECO:0000259" key="8">
    <source>
        <dbReference type="Pfam" id="PF25963"/>
    </source>
</evidence>
<dbReference type="PANTHER" id="PTHR30367">
    <property type="entry name" value="P-HYDROXYBENZOIC ACID EFFLUX PUMP SUBUNIT AAEA-RELATED"/>
    <property type="match status" value="1"/>
</dbReference>
<protein>
    <submittedName>
        <fullName evidence="9">p-hydroxybenzoic acid efflux pump subunit AaeA</fullName>
    </submittedName>
</protein>
<keyword evidence="5" id="KW-0175">Coiled coil</keyword>
<evidence type="ECO:0000256" key="3">
    <source>
        <dbReference type="ARBA" id="ARBA00022989"/>
    </source>
</evidence>
<evidence type="ECO:0000256" key="1">
    <source>
        <dbReference type="ARBA" id="ARBA00004167"/>
    </source>
</evidence>
<evidence type="ECO:0000256" key="4">
    <source>
        <dbReference type="ARBA" id="ARBA00023136"/>
    </source>
</evidence>
<evidence type="ECO:0000259" key="7">
    <source>
        <dbReference type="Pfam" id="PF25917"/>
    </source>
</evidence>
<dbReference type="Gene3D" id="2.40.30.170">
    <property type="match status" value="1"/>
</dbReference>
<comment type="subcellular location">
    <subcellularLocation>
        <location evidence="1">Membrane</location>
        <topology evidence="1">Single-pass membrane protein</topology>
    </subcellularLocation>
</comment>
<feature type="domain" description="Multidrug resistance protein MdtA-like barrel-sandwich hybrid" evidence="7">
    <location>
        <begin position="43"/>
        <end position="182"/>
    </location>
</feature>
<keyword evidence="3" id="KW-1133">Transmembrane helix</keyword>
<name>A0A5B8R992_9ZZZZ</name>
<dbReference type="AlphaFoldDB" id="A0A5B8R992"/>
<dbReference type="Pfam" id="PF25917">
    <property type="entry name" value="BSH_RND"/>
    <property type="match status" value="1"/>
</dbReference>
<evidence type="ECO:0000313" key="9">
    <source>
        <dbReference type="EMBL" id="QEA05111.1"/>
    </source>
</evidence>
<organism evidence="9">
    <name type="scientific">uncultured organism</name>
    <dbReference type="NCBI Taxonomy" id="155900"/>
    <lineage>
        <taxon>unclassified sequences</taxon>
        <taxon>environmental samples</taxon>
    </lineage>
</organism>
<dbReference type="EMBL" id="MN079095">
    <property type="protein sequence ID" value="QEA05111.1"/>
    <property type="molecule type" value="Genomic_DNA"/>
</dbReference>
<evidence type="ECO:0000259" key="6">
    <source>
        <dbReference type="Pfam" id="PF25876"/>
    </source>
</evidence>
<dbReference type="InterPro" id="IPR006143">
    <property type="entry name" value="RND_pump_MFP"/>
</dbReference>
<sequence length="287" mass="31154">MGTALRILATLVVVALAVAAGAWLWHYYLYSPWTRDARVRADVITVAPDVSGWVRTLSVADNQGVERGDELFRIDRARYRVAVDEAKAAVASARARLERKRHVAERRSRLSREAISTEDREAARIDTRVAEAALASAKADLEKARLELERTTVTAPASGHVLNLQLAEGDYASAGTAVMALVKSGSYYVTGYFEETKMPRIHAGDAAEVILMSGDTRLGGHVAGIGRGIADTNTAPNGQLLPQVQPTFNWVRLAQRIPVRIALDEVPAGTRLSAGMTATVRIIDDRD</sequence>
<feature type="coiled-coil region" evidence="5">
    <location>
        <begin position="127"/>
        <end position="154"/>
    </location>
</feature>
<keyword evidence="4" id="KW-0472">Membrane</keyword>
<dbReference type="NCBIfam" id="TIGR01730">
    <property type="entry name" value="RND_mfp"/>
    <property type="match status" value="1"/>
</dbReference>
<dbReference type="InterPro" id="IPR058624">
    <property type="entry name" value="MdtA-like_HH"/>
</dbReference>
<dbReference type="InterPro" id="IPR058625">
    <property type="entry name" value="MdtA-like_BSH"/>
</dbReference>
<gene>
    <name evidence="9" type="primary">aaeA</name>
    <name evidence="9" type="ORF">KBTEX_01430</name>
</gene>